<dbReference type="OrthoDB" id="3192540at2"/>
<dbReference type="Gene3D" id="1.10.8.290">
    <property type="entry name" value="uncharacterized protein sp1917 domain"/>
    <property type="match status" value="1"/>
</dbReference>
<name>A0A4P8I928_9FIRM</name>
<organism evidence="1 2">
    <name type="scientific">Anaerostipes rhamnosivorans</name>
    <dbReference type="NCBI Taxonomy" id="1229621"/>
    <lineage>
        <taxon>Bacteria</taxon>
        <taxon>Bacillati</taxon>
        <taxon>Bacillota</taxon>
        <taxon>Clostridia</taxon>
        <taxon>Lachnospirales</taxon>
        <taxon>Lachnospiraceae</taxon>
        <taxon>Anaerostipes</taxon>
    </lineage>
</organism>
<keyword evidence="2" id="KW-1185">Reference proteome</keyword>
<dbReference type="InterPro" id="IPR014580">
    <property type="entry name" value="UCP033199"/>
</dbReference>
<accession>A0A4P8I928</accession>
<evidence type="ECO:0000313" key="1">
    <source>
        <dbReference type="EMBL" id="QCP34022.1"/>
    </source>
</evidence>
<dbReference type="Pfam" id="PF09966">
    <property type="entry name" value="DUF2200"/>
    <property type="match status" value="1"/>
</dbReference>
<proteinExistence type="predicted"/>
<evidence type="ECO:0000313" key="2">
    <source>
        <dbReference type="Proteomes" id="UP000298653"/>
    </source>
</evidence>
<dbReference type="KEGG" id="arf:AR1Y2_0568"/>
<dbReference type="EMBL" id="CP040058">
    <property type="protein sequence ID" value="QCP34022.1"/>
    <property type="molecule type" value="Genomic_DNA"/>
</dbReference>
<dbReference type="InterPro" id="IPR023204">
    <property type="entry name" value="SP1917_dom_sf"/>
</dbReference>
<evidence type="ECO:0008006" key="3">
    <source>
        <dbReference type="Google" id="ProtNLM"/>
    </source>
</evidence>
<reference evidence="1 2" key="1">
    <citation type="submission" date="2019-05" db="EMBL/GenBank/DDBJ databases">
        <title>Complete genome sequencing of Anaerostipes rhamnosivorans.</title>
        <authorList>
            <person name="Bui T.P.N."/>
            <person name="de Vos W.M."/>
        </authorList>
    </citation>
    <scope>NUCLEOTIDE SEQUENCE [LARGE SCALE GENOMIC DNA]</scope>
    <source>
        <strain evidence="1 2">1y2</strain>
    </source>
</reference>
<dbReference type="AlphaFoldDB" id="A0A4P8I928"/>
<dbReference type="Proteomes" id="UP000298653">
    <property type="component" value="Chromosome"/>
</dbReference>
<gene>
    <name evidence="1" type="ORF">AR1Y2_0568</name>
</gene>
<protein>
    <recommendedName>
        <fullName evidence="3">DUF2200 domain-containing protein</fullName>
    </recommendedName>
</protein>
<sequence length="85" mass="10223">MENVIRWHTVYSQKELEEILEKPISYKEFFEKAPQLNKHRILIKGTICGVRVEEVKDPLMREIRYLDKLIDKLARGKPMDKILRN</sequence>
<dbReference type="RefSeq" id="WP_137327612.1">
    <property type="nucleotide sequence ID" value="NZ_CP040058.1"/>
</dbReference>